<dbReference type="GO" id="GO:0003676">
    <property type="term" value="F:nucleic acid binding"/>
    <property type="evidence" value="ECO:0007669"/>
    <property type="project" value="InterPro"/>
</dbReference>
<organism evidence="2 3">
    <name type="scientific">Aromia moschata</name>
    <dbReference type="NCBI Taxonomy" id="1265417"/>
    <lineage>
        <taxon>Eukaryota</taxon>
        <taxon>Metazoa</taxon>
        <taxon>Ecdysozoa</taxon>
        <taxon>Arthropoda</taxon>
        <taxon>Hexapoda</taxon>
        <taxon>Insecta</taxon>
        <taxon>Pterygota</taxon>
        <taxon>Neoptera</taxon>
        <taxon>Endopterygota</taxon>
        <taxon>Coleoptera</taxon>
        <taxon>Polyphaga</taxon>
        <taxon>Cucujiformia</taxon>
        <taxon>Chrysomeloidea</taxon>
        <taxon>Cerambycidae</taxon>
        <taxon>Cerambycinae</taxon>
        <taxon>Callichromatini</taxon>
        <taxon>Aromia</taxon>
    </lineage>
</organism>
<feature type="region of interest" description="Disordered" evidence="1">
    <location>
        <begin position="129"/>
        <end position="151"/>
    </location>
</feature>
<name>A0AAV8YS80_9CUCU</name>
<accession>A0AAV8YS80</accession>
<dbReference type="PANTHER" id="PTHR47326">
    <property type="entry name" value="TRANSPOSABLE ELEMENT TC3 TRANSPOSASE-LIKE PROTEIN"/>
    <property type="match status" value="1"/>
</dbReference>
<keyword evidence="3" id="KW-1185">Reference proteome</keyword>
<dbReference type="AlphaFoldDB" id="A0AAV8YS80"/>
<dbReference type="EMBL" id="JAPWTK010000056">
    <property type="protein sequence ID" value="KAJ8953514.1"/>
    <property type="molecule type" value="Genomic_DNA"/>
</dbReference>
<dbReference type="InterPro" id="IPR036397">
    <property type="entry name" value="RNaseH_sf"/>
</dbReference>
<evidence type="ECO:0008006" key="4">
    <source>
        <dbReference type="Google" id="ProtNLM"/>
    </source>
</evidence>
<dbReference type="PANTHER" id="PTHR47326:SF1">
    <property type="entry name" value="HTH PSQ-TYPE DOMAIN-CONTAINING PROTEIN"/>
    <property type="match status" value="1"/>
</dbReference>
<proteinExistence type="predicted"/>
<evidence type="ECO:0000256" key="1">
    <source>
        <dbReference type="SAM" id="MobiDB-lite"/>
    </source>
</evidence>
<comment type="caution">
    <text evidence="2">The sequence shown here is derived from an EMBL/GenBank/DDBJ whole genome shotgun (WGS) entry which is preliminary data.</text>
</comment>
<dbReference type="Gene3D" id="3.30.420.10">
    <property type="entry name" value="Ribonuclease H-like superfamily/Ribonuclease H"/>
    <property type="match status" value="1"/>
</dbReference>
<dbReference type="Proteomes" id="UP001162162">
    <property type="component" value="Unassembled WGS sequence"/>
</dbReference>
<protein>
    <recommendedName>
        <fullName evidence="4">Transposase</fullName>
    </recommendedName>
</protein>
<evidence type="ECO:0000313" key="2">
    <source>
        <dbReference type="EMBL" id="KAJ8953514.1"/>
    </source>
</evidence>
<reference evidence="2" key="1">
    <citation type="journal article" date="2023" name="Insect Mol. Biol.">
        <title>Genome sequencing provides insights into the evolution of gene families encoding plant cell wall-degrading enzymes in longhorned beetles.</title>
        <authorList>
            <person name="Shin N.R."/>
            <person name="Okamura Y."/>
            <person name="Kirsch R."/>
            <person name="Pauchet Y."/>
        </authorList>
    </citation>
    <scope>NUCLEOTIDE SEQUENCE</scope>
    <source>
        <strain evidence="2">AMC_N1</strain>
    </source>
</reference>
<gene>
    <name evidence="2" type="ORF">NQ318_023637</name>
</gene>
<sequence length="161" mass="18609">MMPPKDPARLAEDPRILANIIFSDESTFTRSGVFNMHNEHVWAEENPYARKVTHYQQSFKINVWAATLGNCLLGYHIIPGNLNGELYQEFLSTRFHEFLEDIPWQDEKYNNARGPTAFHNYPGIALSPGKERPTQWTGREMDTDIPGDKRIGDDPARIWTF</sequence>
<evidence type="ECO:0000313" key="3">
    <source>
        <dbReference type="Proteomes" id="UP001162162"/>
    </source>
</evidence>